<accession>A0A6C0JAK0</accession>
<name>A0A6C0JAK0_9ZZZZ</name>
<sequence>MGGSFSNTMCEECGNVLFHDSQDDLKDRLCLSCPQSVCCVDGWFVHLEQNSNIKDVLDNNIEFFKLTDNAFKENHEDSCYEDIIAFVEFLTKNQKFILNQDKQKMVDMFSIFQMVKDNSVDKLKILNYNTNNEVLMMEIKDAMGDNIY</sequence>
<organism evidence="1">
    <name type="scientific">viral metagenome</name>
    <dbReference type="NCBI Taxonomy" id="1070528"/>
    <lineage>
        <taxon>unclassified sequences</taxon>
        <taxon>metagenomes</taxon>
        <taxon>organismal metagenomes</taxon>
    </lineage>
</organism>
<dbReference type="EMBL" id="MN740350">
    <property type="protein sequence ID" value="QHU01860.1"/>
    <property type="molecule type" value="Genomic_DNA"/>
</dbReference>
<dbReference type="AlphaFoldDB" id="A0A6C0JAK0"/>
<proteinExistence type="predicted"/>
<protein>
    <submittedName>
        <fullName evidence="1">Uncharacterized protein</fullName>
    </submittedName>
</protein>
<evidence type="ECO:0000313" key="1">
    <source>
        <dbReference type="EMBL" id="QHU01860.1"/>
    </source>
</evidence>
<reference evidence="1" key="1">
    <citation type="journal article" date="2020" name="Nature">
        <title>Giant virus diversity and host interactions through global metagenomics.</title>
        <authorList>
            <person name="Schulz F."/>
            <person name="Roux S."/>
            <person name="Paez-Espino D."/>
            <person name="Jungbluth S."/>
            <person name="Walsh D.A."/>
            <person name="Denef V.J."/>
            <person name="McMahon K.D."/>
            <person name="Konstantinidis K.T."/>
            <person name="Eloe-Fadrosh E.A."/>
            <person name="Kyrpides N.C."/>
            <person name="Woyke T."/>
        </authorList>
    </citation>
    <scope>NUCLEOTIDE SEQUENCE</scope>
    <source>
        <strain evidence="1">GVMAG-M-3300025880-56</strain>
    </source>
</reference>